<evidence type="ECO:0000313" key="4">
    <source>
        <dbReference type="Proteomes" id="UP001597545"/>
    </source>
</evidence>
<feature type="domain" description="BT-3044-like C-terminal" evidence="1">
    <location>
        <begin position="164"/>
        <end position="313"/>
    </location>
</feature>
<feature type="domain" description="DUF4973" evidence="2">
    <location>
        <begin position="23"/>
        <end position="151"/>
    </location>
</feature>
<dbReference type="Pfam" id="PF14274">
    <property type="entry name" value="BT_3044-like_C"/>
    <property type="match status" value="1"/>
</dbReference>
<dbReference type="Proteomes" id="UP001597545">
    <property type="component" value="Unassembled WGS sequence"/>
</dbReference>
<reference evidence="4" key="1">
    <citation type="journal article" date="2019" name="Int. J. Syst. Evol. Microbiol.">
        <title>The Global Catalogue of Microorganisms (GCM) 10K type strain sequencing project: providing services to taxonomists for standard genome sequencing and annotation.</title>
        <authorList>
            <consortium name="The Broad Institute Genomics Platform"/>
            <consortium name="The Broad Institute Genome Sequencing Center for Infectious Disease"/>
            <person name="Wu L."/>
            <person name="Ma J."/>
        </authorList>
    </citation>
    <scope>NUCLEOTIDE SEQUENCE [LARGE SCALE GENOMIC DNA]</scope>
    <source>
        <strain evidence="4">KCTC 42662</strain>
    </source>
</reference>
<comment type="caution">
    <text evidence="3">The sequence shown here is derived from an EMBL/GenBank/DDBJ whole genome shotgun (WGS) entry which is preliminary data.</text>
</comment>
<accession>A0ABW5KKR1</accession>
<evidence type="ECO:0000259" key="2">
    <source>
        <dbReference type="Pfam" id="PF16343"/>
    </source>
</evidence>
<dbReference type="Gene3D" id="2.60.40.1740">
    <property type="entry name" value="hypothetical protein (bacova_03559)"/>
    <property type="match status" value="1"/>
</dbReference>
<protein>
    <submittedName>
        <fullName evidence="3">DUF4973 domain-containing protein</fullName>
    </submittedName>
</protein>
<dbReference type="Gene3D" id="2.40.128.440">
    <property type="entry name" value="Uncharacterised protein PF14274, DUF4361"/>
    <property type="match status" value="1"/>
</dbReference>
<dbReference type="InterPro" id="IPR032509">
    <property type="entry name" value="DUF4973"/>
</dbReference>
<proteinExistence type="predicted"/>
<dbReference type="RefSeq" id="WP_380905886.1">
    <property type="nucleotide sequence ID" value="NZ_JBHUEG010000012.1"/>
</dbReference>
<name>A0ABW5KKR1_9SPHI</name>
<dbReference type="Pfam" id="PF16343">
    <property type="entry name" value="DUF4973"/>
    <property type="match status" value="1"/>
</dbReference>
<sequence length="332" mass="39055">MKNIYVVILMLTVWSLCSCNNEWEDEQYRQLVSFKAEPNAQGVTAAYVRYKPEGKVRFNLPVVVSGSTPNVQDRTVRIGLDPDTLAYLNREQYGHRQELYFRQLEDKYYSMPQTINIPAGTSTVNVPIEFTLGDLDEADKWVLPLQILEDPAGDYQVNPHKHFRRAMLRVTPFNDYSGTYGGTLYKIFLDGDTQQPLTLNTHRTFVVDDQTIFLYAGIRDIDYIDRKNYKVFIKFTDEMIDIQKRKLEIWSDNVDNNKFKKGEAQSYYIIDEEWDPQLPYMKHIYITLYLSYEFEDYTTVPGQRLRYTVDGTLSMQRDINTLIPDEDQQIQW</sequence>
<keyword evidence="4" id="KW-1185">Reference proteome</keyword>
<evidence type="ECO:0000259" key="1">
    <source>
        <dbReference type="Pfam" id="PF14274"/>
    </source>
</evidence>
<dbReference type="InterPro" id="IPR025371">
    <property type="entry name" value="BT_3044-like_C"/>
</dbReference>
<dbReference type="EMBL" id="JBHULR010000015">
    <property type="protein sequence ID" value="MFD2549569.1"/>
    <property type="molecule type" value="Genomic_DNA"/>
</dbReference>
<gene>
    <name evidence="3" type="ORF">ACFSR5_18105</name>
</gene>
<dbReference type="PROSITE" id="PS51257">
    <property type="entry name" value="PROKAR_LIPOPROTEIN"/>
    <property type="match status" value="1"/>
</dbReference>
<organism evidence="3 4">
    <name type="scientific">Sphingobacterium suaedae</name>
    <dbReference type="NCBI Taxonomy" id="1686402"/>
    <lineage>
        <taxon>Bacteria</taxon>
        <taxon>Pseudomonadati</taxon>
        <taxon>Bacteroidota</taxon>
        <taxon>Sphingobacteriia</taxon>
        <taxon>Sphingobacteriales</taxon>
        <taxon>Sphingobacteriaceae</taxon>
        <taxon>Sphingobacterium</taxon>
    </lineage>
</organism>
<evidence type="ECO:0000313" key="3">
    <source>
        <dbReference type="EMBL" id="MFD2549569.1"/>
    </source>
</evidence>